<feature type="signal peptide" evidence="1">
    <location>
        <begin position="1"/>
        <end position="25"/>
    </location>
</feature>
<dbReference type="EMBL" id="SRIB01000005">
    <property type="protein sequence ID" value="TFZ40432.1"/>
    <property type="molecule type" value="Genomic_DNA"/>
</dbReference>
<sequence length="239" mass="27090">MKLRKRIVSLSVIVMLVTTCIPSYANTIDSKSNNKLFTNLFYEADDDEVVLYYKEHSIQKRDIDLETGEISKNKLKEIAIENDNFQSKMTASTSTRIPSPYNEAVIEKVLSAPRFGQRTTTYYLTTKSGMDLAKSLDFNFRDNFILLLSGFIPKVGPVISVGGFFASARDADLARKIRDQTDKGYNVEWSATKNQYGTFYAADYWNGSTIDLSVINSDITTEEITSIAYRKKIDNKEIN</sequence>
<dbReference type="AlphaFoldDB" id="A0A4Z0D6B7"/>
<dbReference type="RefSeq" id="WP_135270950.1">
    <property type="nucleotide sequence ID" value="NZ_SRIB01000005.1"/>
</dbReference>
<accession>A0A4Z0D6B7</accession>
<organism evidence="2 3">
    <name type="scientific">Soehngenia longivitae</name>
    <dbReference type="NCBI Taxonomy" id="2562294"/>
    <lineage>
        <taxon>Bacteria</taxon>
        <taxon>Bacillati</taxon>
        <taxon>Bacillota</taxon>
        <taxon>Tissierellia</taxon>
        <taxon>Tissierellales</taxon>
        <taxon>Tissierellaceae</taxon>
        <taxon>Soehngenia</taxon>
    </lineage>
</organism>
<evidence type="ECO:0000313" key="3">
    <source>
        <dbReference type="Proteomes" id="UP000298381"/>
    </source>
</evidence>
<proteinExistence type="predicted"/>
<dbReference type="Proteomes" id="UP000298381">
    <property type="component" value="Unassembled WGS sequence"/>
</dbReference>
<protein>
    <submittedName>
        <fullName evidence="2">Uncharacterized protein</fullName>
    </submittedName>
</protein>
<gene>
    <name evidence="2" type="ORF">E4100_05040</name>
</gene>
<evidence type="ECO:0000313" key="2">
    <source>
        <dbReference type="EMBL" id="TFZ40432.1"/>
    </source>
</evidence>
<keyword evidence="3" id="KW-1185">Reference proteome</keyword>
<keyword evidence="1" id="KW-0732">Signal</keyword>
<reference evidence="2 3" key="1">
    <citation type="submission" date="2019-03" db="EMBL/GenBank/DDBJ databases">
        <title>Draft genome sequence data and analysis of a Fermenting Bacterium, Soehngenia longevitae strain 1933PT, isolated from petroleum reservoir in Azerbaijan.</title>
        <authorList>
            <person name="Grouzdev D.S."/>
            <person name="Bidzhieva S.K."/>
            <person name="Sokolova D.S."/>
            <person name="Tourova T.P."/>
            <person name="Poltaraus A.B."/>
            <person name="Nazina T.N."/>
        </authorList>
    </citation>
    <scope>NUCLEOTIDE SEQUENCE [LARGE SCALE GENOMIC DNA]</scope>
    <source>
        <strain evidence="2 3">1933P</strain>
    </source>
</reference>
<feature type="chain" id="PRO_5021266326" evidence="1">
    <location>
        <begin position="26"/>
        <end position="239"/>
    </location>
</feature>
<name>A0A4Z0D6B7_9FIRM</name>
<evidence type="ECO:0000256" key="1">
    <source>
        <dbReference type="SAM" id="SignalP"/>
    </source>
</evidence>
<comment type="caution">
    <text evidence="2">The sequence shown here is derived from an EMBL/GenBank/DDBJ whole genome shotgun (WGS) entry which is preliminary data.</text>
</comment>